<evidence type="ECO:0000313" key="2">
    <source>
        <dbReference type="Proteomes" id="UP000299102"/>
    </source>
</evidence>
<accession>A0A4C1URM1</accession>
<reference evidence="1 2" key="1">
    <citation type="journal article" date="2019" name="Commun. Biol.">
        <title>The bagworm genome reveals a unique fibroin gene that provides high tensile strength.</title>
        <authorList>
            <person name="Kono N."/>
            <person name="Nakamura H."/>
            <person name="Ohtoshi R."/>
            <person name="Tomita M."/>
            <person name="Numata K."/>
            <person name="Arakawa K."/>
        </authorList>
    </citation>
    <scope>NUCLEOTIDE SEQUENCE [LARGE SCALE GENOMIC DNA]</scope>
</reference>
<dbReference type="EMBL" id="BGZK01000216">
    <property type="protein sequence ID" value="GBP29111.1"/>
    <property type="molecule type" value="Genomic_DNA"/>
</dbReference>
<evidence type="ECO:0000313" key="1">
    <source>
        <dbReference type="EMBL" id="GBP29111.1"/>
    </source>
</evidence>
<dbReference type="AlphaFoldDB" id="A0A4C1URM1"/>
<protein>
    <submittedName>
        <fullName evidence="1">Uncharacterized protein</fullName>
    </submittedName>
</protein>
<organism evidence="1 2">
    <name type="scientific">Eumeta variegata</name>
    <name type="common">Bagworm moth</name>
    <name type="synonym">Eumeta japonica</name>
    <dbReference type="NCBI Taxonomy" id="151549"/>
    <lineage>
        <taxon>Eukaryota</taxon>
        <taxon>Metazoa</taxon>
        <taxon>Ecdysozoa</taxon>
        <taxon>Arthropoda</taxon>
        <taxon>Hexapoda</taxon>
        <taxon>Insecta</taxon>
        <taxon>Pterygota</taxon>
        <taxon>Neoptera</taxon>
        <taxon>Endopterygota</taxon>
        <taxon>Lepidoptera</taxon>
        <taxon>Glossata</taxon>
        <taxon>Ditrysia</taxon>
        <taxon>Tineoidea</taxon>
        <taxon>Psychidae</taxon>
        <taxon>Oiketicinae</taxon>
        <taxon>Eumeta</taxon>
    </lineage>
</organism>
<keyword evidence="2" id="KW-1185">Reference proteome</keyword>
<gene>
    <name evidence="1" type="ORF">EVAR_17646_1</name>
</gene>
<comment type="caution">
    <text evidence="1">The sequence shown here is derived from an EMBL/GenBank/DDBJ whole genome shotgun (WGS) entry which is preliminary data.</text>
</comment>
<sequence length="90" mass="10622">MACREMAHAVRAHPHFEVIWIRADRLEEVRRRLQFLYGTVIAHRRFKTFFERTVHEFSSVLQYNEQVKLKALGVDVRTGASRPAPETTQK</sequence>
<proteinExistence type="predicted"/>
<name>A0A4C1URM1_EUMVA</name>
<dbReference type="Proteomes" id="UP000299102">
    <property type="component" value="Unassembled WGS sequence"/>
</dbReference>